<dbReference type="PANTHER" id="PTHR37825:SF1">
    <property type="entry name" value="TRNA(MET) CYTIDINE ACETATE LIGASE"/>
    <property type="match status" value="1"/>
</dbReference>
<comment type="function">
    <text evidence="3">Catalyzes the formation of N(4)-acetylcytidine (ac(4)C) at the wobble position of elongator tRNA(Met), using acetate and ATP as substrates. First activates an acetate ion to form acetyladenylate (Ac-AMP) and then transfers the acetyl group to tRNA to form ac(4)C34.</text>
</comment>
<keyword evidence="3" id="KW-0694">RNA-binding</keyword>
<keyword evidence="3" id="KW-0547">Nucleotide-binding</keyword>
<dbReference type="HAMAP" id="MF_01539">
    <property type="entry name" value="TmcAL"/>
    <property type="match status" value="1"/>
</dbReference>
<dbReference type="Proteomes" id="UP000184128">
    <property type="component" value="Unassembled WGS sequence"/>
</dbReference>
<proteinExistence type="inferred from homology"/>
<keyword evidence="5" id="KW-1185">Reference proteome</keyword>
<protein>
    <recommendedName>
        <fullName evidence="3">tRNA(Met) cytidine acetate ligase</fullName>
        <ecNumber evidence="3">6.3.4.-</ecNumber>
    </recommendedName>
</protein>
<evidence type="ECO:0000256" key="3">
    <source>
        <dbReference type="HAMAP-Rule" id="MF_01539"/>
    </source>
</evidence>
<dbReference type="Pfam" id="PF05636">
    <property type="entry name" value="HIGH_NTase1"/>
    <property type="match status" value="1"/>
</dbReference>
<evidence type="ECO:0000313" key="4">
    <source>
        <dbReference type="EMBL" id="SHE37555.1"/>
    </source>
</evidence>
<dbReference type="GO" id="GO:0005737">
    <property type="term" value="C:cytoplasm"/>
    <property type="evidence" value="ECO:0007669"/>
    <property type="project" value="UniProtKB-SubCell"/>
</dbReference>
<feature type="binding site" evidence="3">
    <location>
        <position position="188"/>
    </location>
    <ligand>
        <name>ATP</name>
        <dbReference type="ChEBI" id="CHEBI:30616"/>
    </ligand>
</feature>
<dbReference type="STRING" id="1121025.SAMN02745249_00304"/>
<gene>
    <name evidence="3" type="primary">tmcAL</name>
    <name evidence="4" type="ORF">SAMN02745249_00304</name>
</gene>
<dbReference type="GO" id="GO:0016740">
    <property type="term" value="F:transferase activity"/>
    <property type="evidence" value="ECO:0007669"/>
    <property type="project" value="UniProtKB-KW"/>
</dbReference>
<dbReference type="RefSeq" id="WP_073295210.1">
    <property type="nucleotide sequence ID" value="NZ_FQUF01000004.1"/>
</dbReference>
<name>A0A1M4SZD7_9LACT</name>
<comment type="catalytic activity">
    <reaction evidence="3">
        <text>cytidine(34) in elongator tRNA(Met) + acetate + ATP = N(4)-acetylcytidine(34) in elongator tRNA(Met) + AMP + diphosphate</text>
        <dbReference type="Rhea" id="RHEA:58144"/>
        <dbReference type="Rhea" id="RHEA-COMP:10693"/>
        <dbReference type="Rhea" id="RHEA-COMP:10694"/>
        <dbReference type="ChEBI" id="CHEBI:30089"/>
        <dbReference type="ChEBI" id="CHEBI:30616"/>
        <dbReference type="ChEBI" id="CHEBI:33019"/>
        <dbReference type="ChEBI" id="CHEBI:74900"/>
        <dbReference type="ChEBI" id="CHEBI:82748"/>
        <dbReference type="ChEBI" id="CHEBI:456215"/>
    </reaction>
</comment>
<dbReference type="GO" id="GO:0006400">
    <property type="term" value="P:tRNA modification"/>
    <property type="evidence" value="ECO:0007669"/>
    <property type="project" value="UniProtKB-UniRule"/>
</dbReference>
<keyword evidence="4" id="KW-0808">Transferase</keyword>
<dbReference type="AlphaFoldDB" id="A0A1M4SZD7"/>
<dbReference type="EC" id="6.3.4.-" evidence="3"/>
<dbReference type="SUPFAM" id="SSF52374">
    <property type="entry name" value="Nucleotidylyl transferase"/>
    <property type="match status" value="1"/>
</dbReference>
<dbReference type="PANTHER" id="PTHR37825">
    <property type="entry name" value="TRNA(MET) CYTIDINE ACETATE LIGASE"/>
    <property type="match status" value="1"/>
</dbReference>
<feature type="binding site" evidence="3">
    <location>
        <begin position="7"/>
        <end position="20"/>
    </location>
    <ligand>
        <name>ATP</name>
        <dbReference type="ChEBI" id="CHEBI:30616"/>
    </ligand>
</feature>
<keyword evidence="3" id="KW-0963">Cytoplasm</keyword>
<dbReference type="InterPro" id="IPR008513">
    <property type="entry name" value="tRNA(Met)_cyd_acetate_ligase"/>
</dbReference>
<dbReference type="EMBL" id="FQUF01000004">
    <property type="protein sequence ID" value="SHE37555.1"/>
    <property type="molecule type" value="Genomic_DNA"/>
</dbReference>
<keyword evidence="1 3" id="KW-0436">Ligase</keyword>
<sequence>MKACGIVTEYNPFHNGHAYQIEQIRNKLPVDVVIAVMSGNFLQRGEPAIVDKWTRTKMALAAGVDLVVELPVSFSTQPADFFAKGAIQILGDLKIDFLSFGVEEGSGVDFLKAAIWMIENESLISREMIKRETMNVPYAKQMEELLNQLAPSFPIALNSPNNQLGFAYAKEIVRQGLAEKIELFPIQRKAVGYNDPVLDEKTNIASATAIRKALLDDREIEAYIPSSSYSYLLEEVDQMVTWDDYFPYLKYQLLIQSEASLRNVYQMTEGLEYRLKQCIKEAFSMEEFLECVKTKRYTRTRLQRLLTYILLQLSQEEVEKNLNEIPVIRLLGFNKKGQCYLNEKKNQFQSPLISNINQKTKNLVKLDTLAGEIYTLGNKRLKKQDFTRHPIKFD</sequence>
<dbReference type="NCBIfam" id="NF010191">
    <property type="entry name" value="PRK13670.1"/>
    <property type="match status" value="1"/>
</dbReference>
<reference evidence="4 5" key="1">
    <citation type="submission" date="2016-11" db="EMBL/GenBank/DDBJ databases">
        <authorList>
            <person name="Jaros S."/>
            <person name="Januszkiewicz K."/>
            <person name="Wedrychowicz H."/>
        </authorList>
    </citation>
    <scope>NUCLEOTIDE SEQUENCE [LARGE SCALE GENOMIC DNA]</scope>
    <source>
        <strain evidence="4 5">DSM 15692</strain>
    </source>
</reference>
<dbReference type="InterPro" id="IPR014729">
    <property type="entry name" value="Rossmann-like_a/b/a_fold"/>
</dbReference>
<comment type="caution">
    <text evidence="3">Lacks conserved residue(s) required for the propagation of feature annotation.</text>
</comment>
<comment type="similarity">
    <text evidence="3">Belongs to the TmcAL family.</text>
</comment>
<evidence type="ECO:0000256" key="1">
    <source>
        <dbReference type="ARBA" id="ARBA00022598"/>
    </source>
</evidence>
<evidence type="ECO:0000256" key="2">
    <source>
        <dbReference type="ARBA" id="ARBA00022694"/>
    </source>
</evidence>
<dbReference type="Gene3D" id="3.40.50.620">
    <property type="entry name" value="HUPs"/>
    <property type="match status" value="1"/>
</dbReference>
<dbReference type="OrthoDB" id="9769796at2"/>
<organism evidence="4 5">
    <name type="scientific">Atopostipes suicloacalis DSM 15692</name>
    <dbReference type="NCBI Taxonomy" id="1121025"/>
    <lineage>
        <taxon>Bacteria</taxon>
        <taxon>Bacillati</taxon>
        <taxon>Bacillota</taxon>
        <taxon>Bacilli</taxon>
        <taxon>Lactobacillales</taxon>
        <taxon>Carnobacteriaceae</taxon>
        <taxon>Atopostipes</taxon>
    </lineage>
</organism>
<accession>A0A1M4SZD7</accession>
<feature type="binding site" evidence="3">
    <location>
        <position position="101"/>
    </location>
    <ligand>
        <name>ATP</name>
        <dbReference type="ChEBI" id="CHEBI:30616"/>
    </ligand>
</feature>
<keyword evidence="2 3" id="KW-0819">tRNA processing</keyword>
<feature type="binding site" evidence="3">
    <location>
        <position position="161"/>
    </location>
    <ligand>
        <name>ATP</name>
        <dbReference type="ChEBI" id="CHEBI:30616"/>
    </ligand>
</feature>
<dbReference type="GO" id="GO:0000049">
    <property type="term" value="F:tRNA binding"/>
    <property type="evidence" value="ECO:0007669"/>
    <property type="project" value="UniProtKB-KW"/>
</dbReference>
<dbReference type="GO" id="GO:0016879">
    <property type="term" value="F:ligase activity, forming carbon-nitrogen bonds"/>
    <property type="evidence" value="ECO:0007669"/>
    <property type="project" value="UniProtKB-UniRule"/>
</dbReference>
<comment type="subcellular location">
    <subcellularLocation>
        <location evidence="3">Cytoplasm</location>
    </subcellularLocation>
</comment>
<evidence type="ECO:0000313" key="5">
    <source>
        <dbReference type="Proteomes" id="UP000184128"/>
    </source>
</evidence>
<keyword evidence="3" id="KW-0820">tRNA-binding</keyword>
<keyword evidence="3" id="KW-0067">ATP-binding</keyword>
<dbReference type="GO" id="GO:0005524">
    <property type="term" value="F:ATP binding"/>
    <property type="evidence" value="ECO:0007669"/>
    <property type="project" value="UniProtKB-KW"/>
</dbReference>